<sequence>MPEKTEIINYYNGMLSYFADYKKAIPYRLVNVLKSLKELVKPYQKVLDLGCSIGITSNAMAEIGAEVTAVDIAPDLIKYAIEHNYHTNVKYIVSDAAYLDLDEVFDIISIIDLFEHLPKESIKYFMFKLYQWSKFSTVIYINMPHIYAQQYYGKKKVGQQIIENEYYPHQIINLFKDNRFILNSFSVYGDYTEYKFMLLQDIE</sequence>
<dbReference type="GO" id="GO:0032259">
    <property type="term" value="P:methylation"/>
    <property type="evidence" value="ECO:0007669"/>
    <property type="project" value="UniProtKB-KW"/>
</dbReference>
<accession>A0A6M3J8I7</accession>
<dbReference type="EMBL" id="MT141554">
    <property type="protein sequence ID" value="QJA66409.1"/>
    <property type="molecule type" value="Genomic_DNA"/>
</dbReference>
<dbReference type="InterPro" id="IPR041698">
    <property type="entry name" value="Methyltransf_25"/>
</dbReference>
<evidence type="ECO:0000313" key="3">
    <source>
        <dbReference type="EMBL" id="QJA66409.1"/>
    </source>
</evidence>
<dbReference type="Pfam" id="PF13649">
    <property type="entry name" value="Methyltransf_25"/>
    <property type="match status" value="1"/>
</dbReference>
<gene>
    <name evidence="3" type="ORF">MM415B00353_0056</name>
</gene>
<dbReference type="PANTHER" id="PTHR43861">
    <property type="entry name" value="TRANS-ACONITATE 2-METHYLTRANSFERASE-RELATED"/>
    <property type="match status" value="1"/>
</dbReference>
<dbReference type="SUPFAM" id="SSF53335">
    <property type="entry name" value="S-adenosyl-L-methionine-dependent methyltransferases"/>
    <property type="match status" value="1"/>
</dbReference>
<dbReference type="InterPro" id="IPR029063">
    <property type="entry name" value="SAM-dependent_MTases_sf"/>
</dbReference>
<feature type="domain" description="Methyltransferase" evidence="2">
    <location>
        <begin position="46"/>
        <end position="131"/>
    </location>
</feature>
<keyword evidence="1 3" id="KW-0808">Transferase</keyword>
<name>A0A6M3J8I7_9ZZZZ</name>
<dbReference type="Gene3D" id="3.40.50.150">
    <property type="entry name" value="Vaccinia Virus protein VP39"/>
    <property type="match status" value="1"/>
</dbReference>
<dbReference type="GO" id="GO:0008168">
    <property type="term" value="F:methyltransferase activity"/>
    <property type="evidence" value="ECO:0007669"/>
    <property type="project" value="UniProtKB-KW"/>
</dbReference>
<keyword evidence="3" id="KW-0489">Methyltransferase</keyword>
<reference evidence="3" key="1">
    <citation type="submission" date="2020-03" db="EMBL/GenBank/DDBJ databases">
        <title>The deep terrestrial virosphere.</title>
        <authorList>
            <person name="Holmfeldt K."/>
            <person name="Nilsson E."/>
            <person name="Simone D."/>
            <person name="Lopez-Fernandez M."/>
            <person name="Wu X."/>
            <person name="de Brujin I."/>
            <person name="Lundin D."/>
            <person name="Andersson A."/>
            <person name="Bertilsson S."/>
            <person name="Dopson M."/>
        </authorList>
    </citation>
    <scope>NUCLEOTIDE SEQUENCE</scope>
    <source>
        <strain evidence="3">MM415B00353</strain>
    </source>
</reference>
<evidence type="ECO:0000256" key="1">
    <source>
        <dbReference type="ARBA" id="ARBA00022679"/>
    </source>
</evidence>
<organism evidence="3">
    <name type="scientific">viral metagenome</name>
    <dbReference type="NCBI Taxonomy" id="1070528"/>
    <lineage>
        <taxon>unclassified sequences</taxon>
        <taxon>metagenomes</taxon>
        <taxon>organismal metagenomes</taxon>
    </lineage>
</organism>
<proteinExistence type="predicted"/>
<protein>
    <submittedName>
        <fullName evidence="3">Putative methyltransferase</fullName>
    </submittedName>
</protein>
<dbReference type="AlphaFoldDB" id="A0A6M3J8I7"/>
<dbReference type="CDD" id="cd02440">
    <property type="entry name" value="AdoMet_MTases"/>
    <property type="match status" value="1"/>
</dbReference>
<evidence type="ECO:0000259" key="2">
    <source>
        <dbReference type="Pfam" id="PF13649"/>
    </source>
</evidence>